<gene>
    <name evidence="1" type="ordered locus">Cmaq_1535</name>
</gene>
<name>A8M9D9_CALMQ</name>
<accession>A8M9D9</accession>
<dbReference type="OrthoDB" id="101774at2157"/>
<dbReference type="GeneID" id="5709097"/>
<dbReference type="eggNOG" id="arCOG07453">
    <property type="taxonomic scope" value="Archaea"/>
</dbReference>
<proteinExistence type="predicted"/>
<dbReference type="Proteomes" id="UP000001137">
    <property type="component" value="Chromosome"/>
</dbReference>
<dbReference type="EMBL" id="CP000852">
    <property type="protein sequence ID" value="ABW02358.1"/>
    <property type="molecule type" value="Genomic_DNA"/>
</dbReference>
<sequence>MTENIPPEPLDIKDRIKKRMSTCSGPGCGNFAIWFGNELAKYLWNSWKGELRAQGIDWVDFLKMLSEYNSLIVSWAIKDELKWIELAGRLYEAIVKGSRRSDLTRFM</sequence>
<dbReference type="KEGG" id="cma:Cmaq_1535"/>
<reference evidence="1 2" key="1">
    <citation type="submission" date="2007-10" db="EMBL/GenBank/DDBJ databases">
        <title>Complete sequence of Caldivirga maquilingensis IC-167.</title>
        <authorList>
            <consortium name="US DOE Joint Genome Institute"/>
            <person name="Copeland A."/>
            <person name="Lucas S."/>
            <person name="Lapidus A."/>
            <person name="Barry K."/>
            <person name="Glavina del Rio T."/>
            <person name="Dalin E."/>
            <person name="Tice H."/>
            <person name="Pitluck S."/>
            <person name="Saunders E."/>
            <person name="Brettin T."/>
            <person name="Bruce D."/>
            <person name="Detter J.C."/>
            <person name="Han C."/>
            <person name="Schmutz J."/>
            <person name="Larimer F."/>
            <person name="Land M."/>
            <person name="Hauser L."/>
            <person name="Kyrpides N."/>
            <person name="Ivanova N."/>
            <person name="Biddle J.F."/>
            <person name="Zhang Z."/>
            <person name="Fitz-Gibbon S.T."/>
            <person name="Lowe T.M."/>
            <person name="Saltikov C."/>
            <person name="House C.H."/>
            <person name="Richardson P."/>
        </authorList>
    </citation>
    <scope>NUCLEOTIDE SEQUENCE [LARGE SCALE GENOMIC DNA]</scope>
    <source>
        <strain evidence="2">ATCC 700844 / DSM 13496 / JCM 10307 / IC-167</strain>
    </source>
</reference>
<dbReference type="RefSeq" id="WP_012186577.1">
    <property type="nucleotide sequence ID" value="NC_009954.1"/>
</dbReference>
<keyword evidence="2" id="KW-1185">Reference proteome</keyword>
<dbReference type="AlphaFoldDB" id="A8M9D9"/>
<dbReference type="STRING" id="397948.Cmaq_1535"/>
<organism evidence="1 2">
    <name type="scientific">Caldivirga maquilingensis (strain ATCC 700844 / DSM 13496 / JCM 10307 / IC-167)</name>
    <dbReference type="NCBI Taxonomy" id="397948"/>
    <lineage>
        <taxon>Archaea</taxon>
        <taxon>Thermoproteota</taxon>
        <taxon>Thermoprotei</taxon>
        <taxon>Thermoproteales</taxon>
        <taxon>Thermoproteaceae</taxon>
        <taxon>Caldivirga</taxon>
    </lineage>
</organism>
<evidence type="ECO:0000313" key="1">
    <source>
        <dbReference type="EMBL" id="ABW02358.1"/>
    </source>
</evidence>
<protein>
    <submittedName>
        <fullName evidence="1">Uncharacterized protein</fullName>
    </submittedName>
</protein>
<evidence type="ECO:0000313" key="2">
    <source>
        <dbReference type="Proteomes" id="UP000001137"/>
    </source>
</evidence>
<dbReference type="HOGENOM" id="CLU_171558_0_0_2"/>